<feature type="transmembrane region" description="Helical" evidence="1">
    <location>
        <begin position="30"/>
        <end position="49"/>
    </location>
</feature>
<organism evidence="2">
    <name type="scientific">hydrothermal vent metagenome</name>
    <dbReference type="NCBI Taxonomy" id="652676"/>
    <lineage>
        <taxon>unclassified sequences</taxon>
        <taxon>metagenomes</taxon>
        <taxon>ecological metagenomes</taxon>
    </lineage>
</organism>
<protein>
    <recommendedName>
        <fullName evidence="3">CoxF protein</fullName>
    </recommendedName>
</protein>
<evidence type="ECO:0008006" key="3">
    <source>
        <dbReference type="Google" id="ProtNLM"/>
    </source>
</evidence>
<gene>
    <name evidence="2" type="ORF">MNBD_ALPHA11-361</name>
</gene>
<evidence type="ECO:0000313" key="2">
    <source>
        <dbReference type="EMBL" id="VAW18271.1"/>
    </source>
</evidence>
<accession>A0A3B0THX3</accession>
<keyword evidence="1" id="KW-0812">Transmembrane</keyword>
<reference evidence="2" key="1">
    <citation type="submission" date="2018-06" db="EMBL/GenBank/DDBJ databases">
        <authorList>
            <person name="Zhirakovskaya E."/>
        </authorList>
    </citation>
    <scope>NUCLEOTIDE SEQUENCE</scope>
</reference>
<name>A0A3B0THX3_9ZZZZ</name>
<dbReference type="AlphaFoldDB" id="A0A3B0THX3"/>
<keyword evidence="1" id="KW-1133">Transmembrane helix</keyword>
<evidence type="ECO:0000256" key="1">
    <source>
        <dbReference type="SAM" id="Phobius"/>
    </source>
</evidence>
<sequence length="60" mass="6845">MVEQVTTMTDDQTVDAKEETRLKRQRLRSIAIALSLAAFVMTFFILTVVRMGPDLFVRAI</sequence>
<dbReference type="EMBL" id="UOEQ01000168">
    <property type="protein sequence ID" value="VAW18271.1"/>
    <property type="molecule type" value="Genomic_DNA"/>
</dbReference>
<proteinExistence type="predicted"/>
<keyword evidence="1" id="KW-0472">Membrane</keyword>